<accession>A0ABR4ZWB7</accession>
<evidence type="ECO:0000313" key="3">
    <source>
        <dbReference type="EMBL" id="KIE58528.1"/>
    </source>
</evidence>
<dbReference type="InterPro" id="IPR000086">
    <property type="entry name" value="NUDIX_hydrolase_dom"/>
</dbReference>
<gene>
    <name evidence="3" type="ORF">A946_06470</name>
</gene>
<dbReference type="PANTHER" id="PTHR10885:SF0">
    <property type="entry name" value="ISOPENTENYL-DIPHOSPHATE DELTA-ISOMERASE"/>
    <property type="match status" value="1"/>
</dbReference>
<dbReference type="SUPFAM" id="SSF55811">
    <property type="entry name" value="Nudix"/>
    <property type="match status" value="1"/>
</dbReference>
<dbReference type="Gene3D" id="3.90.79.10">
    <property type="entry name" value="Nucleoside Triphosphate Pyrophosphohydrolase"/>
    <property type="match status" value="1"/>
</dbReference>
<dbReference type="CDD" id="cd04692">
    <property type="entry name" value="NUDIX_Hydrolase"/>
    <property type="match status" value="1"/>
</dbReference>
<dbReference type="EMBL" id="JQNX01000004">
    <property type="protein sequence ID" value="KIE58528.1"/>
    <property type="molecule type" value="Genomic_DNA"/>
</dbReference>
<dbReference type="GO" id="GO:0016787">
    <property type="term" value="F:hydrolase activity"/>
    <property type="evidence" value="ECO:0007669"/>
    <property type="project" value="UniProtKB-KW"/>
</dbReference>
<keyword evidence="1 3" id="KW-0378">Hydrolase</keyword>
<dbReference type="PROSITE" id="PS51462">
    <property type="entry name" value="NUDIX"/>
    <property type="match status" value="1"/>
</dbReference>
<dbReference type="InterPro" id="IPR015797">
    <property type="entry name" value="NUDIX_hydrolase-like_dom_sf"/>
</dbReference>
<proteinExistence type="predicted"/>
<dbReference type="PROSITE" id="PS00893">
    <property type="entry name" value="NUDIX_BOX"/>
    <property type="match status" value="1"/>
</dbReference>
<keyword evidence="4" id="KW-1185">Reference proteome</keyword>
<name>A0ABR4ZWB7_9BACT</name>
<evidence type="ECO:0000259" key="2">
    <source>
        <dbReference type="PROSITE" id="PS51462"/>
    </source>
</evidence>
<dbReference type="Proteomes" id="UP000031594">
    <property type="component" value="Unassembled WGS sequence"/>
</dbReference>
<sequence>MKKLFITMEEYFDIVDDKDKIIGKDTRQNVHLKKLKHRAVHILLQNQNKEVFLQKRSPLKDVNPNCWDSSCSGHVLSGEDYDTAAHRELTEELGLQLNQPLIKLFKLSADAKTGNEFIWVYLGFSNGPFQLNPQEIAEGNFYSFSWINFKLATEPESFSNAFAYIWQCFTGYKKCHLL</sequence>
<protein>
    <submittedName>
        <fullName evidence="3">NUDIX hydrolase</fullName>
    </submittedName>
</protein>
<evidence type="ECO:0000313" key="4">
    <source>
        <dbReference type="Proteomes" id="UP000031594"/>
    </source>
</evidence>
<dbReference type="Pfam" id="PF00293">
    <property type="entry name" value="NUDIX"/>
    <property type="match status" value="1"/>
</dbReference>
<comment type="caution">
    <text evidence="3">The sequence shown here is derived from an EMBL/GenBank/DDBJ whole genome shotgun (WGS) entry which is preliminary data.</text>
</comment>
<dbReference type="PANTHER" id="PTHR10885">
    <property type="entry name" value="ISOPENTENYL-DIPHOSPHATE DELTA-ISOMERASE"/>
    <property type="match status" value="1"/>
</dbReference>
<organism evidence="3 4">
    <name type="scientific">Methylacidiphilum kamchatkense Kam1</name>
    <dbReference type="NCBI Taxonomy" id="1202785"/>
    <lineage>
        <taxon>Bacteria</taxon>
        <taxon>Pseudomonadati</taxon>
        <taxon>Verrucomicrobiota</taxon>
        <taxon>Methylacidiphilae</taxon>
        <taxon>Methylacidiphilales</taxon>
        <taxon>Methylacidiphilaceae</taxon>
        <taxon>Methylacidiphilum (ex Ratnadevi et al. 2023)</taxon>
    </lineage>
</organism>
<dbReference type="InterPro" id="IPR020084">
    <property type="entry name" value="NUDIX_hydrolase_CS"/>
</dbReference>
<reference evidence="3 4" key="1">
    <citation type="submission" date="2014-08" db="EMBL/GenBank/DDBJ databases">
        <title>Methylacidiphilum kamchatkense strain Kam1 draft genome sequence.</title>
        <authorList>
            <person name="Birkeland N.-K."/>
            <person name="Erikstad H.A."/>
        </authorList>
    </citation>
    <scope>NUCLEOTIDE SEQUENCE [LARGE SCALE GENOMIC DNA]</scope>
    <source>
        <strain evidence="3 4">Kam1</strain>
    </source>
</reference>
<evidence type="ECO:0000256" key="1">
    <source>
        <dbReference type="ARBA" id="ARBA00022801"/>
    </source>
</evidence>
<feature type="domain" description="Nudix hydrolase" evidence="2">
    <location>
        <begin position="35"/>
        <end position="169"/>
    </location>
</feature>